<sequence>MAAAIVFAAALSASFNVLFDRMASREGFDFLRSCMLGMWRRLQELKASLLSANAEPDDEEKQMANVRGLNFSASTPCNPRALYGLARRLPFPIRSWLLFPRIFPIRSWLPFPISASSALRQGVTEHNDSGIQQIQLLNGFEDSHGGVRVEIKENMDADVFAPLLGASISSWKNRYRTCISWGKKGAWIKLPVECSHLADIIVKEGFRYYHAEPAYLMLVRWLPEETLDTLPANTSHRVGVGAFVLNDKREVLVVQEHSGRFQGTGVWKLPTGVVKEGEDICDAVVREVKEETGVDTKFVEVVCFRQSHESFFTKSDLFFLCVLKPESSAINEDEEIEAAQWMPIEEYTKRPFVVGNKQFNFMAKIYLERTDRGHPGFAALATTTGRGKRIYIYCNNPEIVENFASSM</sequence>
<dbReference type="AlphaFoldDB" id="A0ABD3JI69"/>
<reference evidence="4 5" key="1">
    <citation type="submission" date="2024-11" db="EMBL/GenBank/DDBJ databases">
        <title>Chromosome-level genome assembly of Eucalyptus globulus Labill. provides insights into its genome evolution.</title>
        <authorList>
            <person name="Li X."/>
        </authorList>
    </citation>
    <scope>NUCLEOTIDE SEQUENCE [LARGE SCALE GENOMIC DNA]</scope>
    <source>
        <strain evidence="4">CL2024</strain>
        <tissue evidence="4">Fresh tender leaves</tissue>
    </source>
</reference>
<evidence type="ECO:0000313" key="4">
    <source>
        <dbReference type="EMBL" id="KAL3725197.1"/>
    </source>
</evidence>
<comment type="similarity">
    <text evidence="1">Belongs to the Nudix hydrolase family.</text>
</comment>
<dbReference type="PANTHER" id="PTHR13994">
    <property type="entry name" value="NUDIX HYDROLASE RELATED"/>
    <property type="match status" value="1"/>
</dbReference>
<dbReference type="Proteomes" id="UP001634007">
    <property type="component" value="Unassembled WGS sequence"/>
</dbReference>
<keyword evidence="5" id="KW-1185">Reference proteome</keyword>
<evidence type="ECO:0000256" key="2">
    <source>
        <dbReference type="ARBA" id="ARBA00022801"/>
    </source>
</evidence>
<comment type="caution">
    <text evidence="4">The sequence shown here is derived from an EMBL/GenBank/DDBJ whole genome shotgun (WGS) entry which is preliminary data.</text>
</comment>
<dbReference type="PANTHER" id="PTHR13994:SF26">
    <property type="entry name" value="NUDIX HYDROLASE 5-RELATED"/>
    <property type="match status" value="1"/>
</dbReference>
<keyword evidence="2" id="KW-0378">Hydrolase</keyword>
<feature type="domain" description="Nudix hydrolase" evidence="3">
    <location>
        <begin position="235"/>
        <end position="366"/>
    </location>
</feature>
<dbReference type="EMBL" id="JBJKBG010000008">
    <property type="protein sequence ID" value="KAL3725197.1"/>
    <property type="molecule type" value="Genomic_DNA"/>
</dbReference>
<evidence type="ECO:0000259" key="3">
    <source>
        <dbReference type="PROSITE" id="PS51462"/>
    </source>
</evidence>
<dbReference type="FunFam" id="3.90.79.10:FF:000015">
    <property type="entry name" value="Nudix hydrolase 8"/>
    <property type="match status" value="1"/>
</dbReference>
<dbReference type="GO" id="GO:0016787">
    <property type="term" value="F:hydrolase activity"/>
    <property type="evidence" value="ECO:0007669"/>
    <property type="project" value="UniProtKB-KW"/>
</dbReference>
<dbReference type="InterPro" id="IPR020084">
    <property type="entry name" value="NUDIX_hydrolase_CS"/>
</dbReference>
<dbReference type="InterPro" id="IPR000086">
    <property type="entry name" value="NUDIX_hydrolase_dom"/>
</dbReference>
<organism evidence="4 5">
    <name type="scientific">Eucalyptus globulus</name>
    <name type="common">Tasmanian blue gum</name>
    <dbReference type="NCBI Taxonomy" id="34317"/>
    <lineage>
        <taxon>Eukaryota</taxon>
        <taxon>Viridiplantae</taxon>
        <taxon>Streptophyta</taxon>
        <taxon>Embryophyta</taxon>
        <taxon>Tracheophyta</taxon>
        <taxon>Spermatophyta</taxon>
        <taxon>Magnoliopsida</taxon>
        <taxon>eudicotyledons</taxon>
        <taxon>Gunneridae</taxon>
        <taxon>Pentapetalae</taxon>
        <taxon>rosids</taxon>
        <taxon>malvids</taxon>
        <taxon>Myrtales</taxon>
        <taxon>Myrtaceae</taxon>
        <taxon>Myrtoideae</taxon>
        <taxon>Eucalypteae</taxon>
        <taxon>Eucalyptus</taxon>
    </lineage>
</organism>
<dbReference type="PROSITE" id="PS00893">
    <property type="entry name" value="NUDIX_BOX"/>
    <property type="match status" value="1"/>
</dbReference>
<dbReference type="Gene3D" id="3.40.630.30">
    <property type="match status" value="1"/>
</dbReference>
<dbReference type="InterPro" id="IPR015797">
    <property type="entry name" value="NUDIX_hydrolase-like_dom_sf"/>
</dbReference>
<dbReference type="Pfam" id="PF18290">
    <property type="entry name" value="Nudix_hydro"/>
    <property type="match status" value="1"/>
</dbReference>
<dbReference type="CDD" id="cd04670">
    <property type="entry name" value="NUDIX_ASFGF2_Nudt6"/>
    <property type="match status" value="1"/>
</dbReference>
<accession>A0ABD3JI69</accession>
<dbReference type="SUPFAM" id="SSF55811">
    <property type="entry name" value="Nudix"/>
    <property type="match status" value="1"/>
</dbReference>
<name>A0ABD3JI69_EUCGL</name>
<dbReference type="Gene3D" id="3.90.79.10">
    <property type="entry name" value="Nucleoside Triphosphate Pyrophosphohydrolase"/>
    <property type="match status" value="1"/>
</dbReference>
<proteinExistence type="inferred from homology"/>
<dbReference type="InterPro" id="IPR040618">
    <property type="entry name" value="Pre-Nudix"/>
</dbReference>
<gene>
    <name evidence="4" type="ORF">ACJRO7_030239</name>
</gene>
<dbReference type="InterPro" id="IPR003293">
    <property type="entry name" value="Nudix_hydrolase6-like"/>
</dbReference>
<dbReference type="Pfam" id="PF00293">
    <property type="entry name" value="NUDIX"/>
    <property type="match status" value="1"/>
</dbReference>
<evidence type="ECO:0000313" key="5">
    <source>
        <dbReference type="Proteomes" id="UP001634007"/>
    </source>
</evidence>
<protein>
    <recommendedName>
        <fullName evidence="3">Nudix hydrolase domain-containing protein</fullName>
    </recommendedName>
</protein>
<evidence type="ECO:0000256" key="1">
    <source>
        <dbReference type="ARBA" id="ARBA00005582"/>
    </source>
</evidence>
<dbReference type="PROSITE" id="PS51462">
    <property type="entry name" value="NUDIX"/>
    <property type="match status" value="1"/>
</dbReference>